<name>A0A4R8QF93_9PEZI</name>
<evidence type="ECO:0000313" key="3">
    <source>
        <dbReference type="Proteomes" id="UP000295083"/>
    </source>
</evidence>
<comment type="caution">
    <text evidence="2">The sequence shown here is derived from an EMBL/GenBank/DDBJ whole genome shotgun (WGS) entry which is preliminary data.</text>
</comment>
<feature type="compositionally biased region" description="Low complexity" evidence="1">
    <location>
        <begin position="162"/>
        <end position="185"/>
    </location>
</feature>
<dbReference type="AlphaFoldDB" id="A0A4R8QF93"/>
<accession>A0A4R8QF93</accession>
<protein>
    <submittedName>
        <fullName evidence="2">Uncharacterized protein</fullName>
    </submittedName>
</protein>
<organism evidence="2 3">
    <name type="scientific">Colletotrichum spinosum</name>
    <dbReference type="NCBI Taxonomy" id="1347390"/>
    <lineage>
        <taxon>Eukaryota</taxon>
        <taxon>Fungi</taxon>
        <taxon>Dikarya</taxon>
        <taxon>Ascomycota</taxon>
        <taxon>Pezizomycotina</taxon>
        <taxon>Sordariomycetes</taxon>
        <taxon>Hypocreomycetidae</taxon>
        <taxon>Glomerellales</taxon>
        <taxon>Glomerellaceae</taxon>
        <taxon>Colletotrichum</taxon>
        <taxon>Colletotrichum orbiculare species complex</taxon>
    </lineage>
</organism>
<keyword evidence="3" id="KW-1185">Reference proteome</keyword>
<feature type="region of interest" description="Disordered" evidence="1">
    <location>
        <begin position="141"/>
        <end position="244"/>
    </location>
</feature>
<proteinExistence type="predicted"/>
<dbReference type="Proteomes" id="UP000295083">
    <property type="component" value="Unassembled WGS sequence"/>
</dbReference>
<sequence>MKYQAVAFATSTLMGLASAGSNHQHHHGHVRRVEKREVPLEHSHELYLKITGEFLNKNNPKKIGDPVFGLLGDAAAIKGAGQVTNLACLHQETADQAFTNAKAAKDIRGMSGALVYAALERNTQGVGKTSDACTDKAVNPEIAAIKQHQDRRRTTPRPPTRPSRWSSPSSWPRSAATPSSRWRAAPLPPATRRTRPSGATPATPPPIPSAASSPRRSSFSTPPPTRSRPPLPASLPPSPEAPAS</sequence>
<feature type="compositionally biased region" description="Low complexity" evidence="1">
    <location>
        <begin position="209"/>
        <end position="220"/>
    </location>
</feature>
<feature type="compositionally biased region" description="Pro residues" evidence="1">
    <location>
        <begin position="221"/>
        <end position="244"/>
    </location>
</feature>
<evidence type="ECO:0000256" key="1">
    <source>
        <dbReference type="SAM" id="MobiDB-lite"/>
    </source>
</evidence>
<evidence type="ECO:0000313" key="2">
    <source>
        <dbReference type="EMBL" id="TDZ37487.1"/>
    </source>
</evidence>
<reference evidence="2 3" key="1">
    <citation type="submission" date="2018-11" db="EMBL/GenBank/DDBJ databases">
        <title>Genome sequence and assembly of Colletotrichum spinosum.</title>
        <authorList>
            <person name="Gan P."/>
            <person name="Shirasu K."/>
        </authorList>
    </citation>
    <scope>NUCLEOTIDE SEQUENCE [LARGE SCALE GENOMIC DNA]</scope>
    <source>
        <strain evidence="2 3">CBS 515.97</strain>
    </source>
</reference>
<gene>
    <name evidence="2" type="ORF">C8035_v007814</name>
</gene>
<dbReference type="EMBL" id="QAPG01000023">
    <property type="protein sequence ID" value="TDZ37487.1"/>
    <property type="molecule type" value="Genomic_DNA"/>
</dbReference>